<dbReference type="InParanoid" id="A0A6I8UW32"/>
<feature type="signal peptide" evidence="1">
    <location>
        <begin position="1"/>
        <end position="27"/>
    </location>
</feature>
<dbReference type="AlphaFoldDB" id="A0A6I8UW32"/>
<organism evidence="2 3">
    <name type="scientific">Drosophila pseudoobscura pseudoobscura</name>
    <name type="common">Fruit fly</name>
    <dbReference type="NCBI Taxonomy" id="46245"/>
    <lineage>
        <taxon>Eukaryota</taxon>
        <taxon>Metazoa</taxon>
        <taxon>Ecdysozoa</taxon>
        <taxon>Arthropoda</taxon>
        <taxon>Hexapoda</taxon>
        <taxon>Insecta</taxon>
        <taxon>Pterygota</taxon>
        <taxon>Neoptera</taxon>
        <taxon>Endopterygota</taxon>
        <taxon>Diptera</taxon>
        <taxon>Brachycera</taxon>
        <taxon>Muscomorpha</taxon>
        <taxon>Ephydroidea</taxon>
        <taxon>Drosophilidae</taxon>
        <taxon>Drosophila</taxon>
        <taxon>Sophophora</taxon>
    </lineage>
</organism>
<keyword evidence="1" id="KW-0732">Signal</keyword>
<reference evidence="2" key="1">
    <citation type="submission" date="2024-06" db="UniProtKB">
        <authorList>
            <consortium name="RefSeq"/>
        </authorList>
    </citation>
    <scope>NUCLEOTIDE SEQUENCE [LARGE SCALE GENOMIC DNA]</scope>
    <source>
        <strain evidence="2">MV2-25</strain>
    </source>
</reference>
<protein>
    <submittedName>
        <fullName evidence="3">Uncharacterized protein</fullName>
    </submittedName>
</protein>
<dbReference type="KEGG" id="dpo:4805393"/>
<evidence type="ECO:0000256" key="1">
    <source>
        <dbReference type="SAM" id="SignalP"/>
    </source>
</evidence>
<evidence type="ECO:0000313" key="3">
    <source>
        <dbReference type="RefSeq" id="XP_001361802.2"/>
    </source>
</evidence>
<feature type="chain" id="PRO_5026050268" evidence="1">
    <location>
        <begin position="28"/>
        <end position="179"/>
    </location>
</feature>
<reference evidence="3" key="2">
    <citation type="submission" date="2025-08" db="UniProtKB">
        <authorList>
            <consortium name="RefSeq"/>
        </authorList>
    </citation>
    <scope>IDENTIFICATION</scope>
    <source>
        <strain evidence="3">MV-25-SWS-2005</strain>
        <tissue evidence="3">Whole body</tissue>
    </source>
</reference>
<evidence type="ECO:0000313" key="2">
    <source>
        <dbReference type="Proteomes" id="UP000001819"/>
    </source>
</evidence>
<keyword evidence="2" id="KW-1185">Reference proteome</keyword>
<gene>
    <name evidence="3" type="primary">LOC4805393</name>
</gene>
<name>A0A6I8UW32_DROPS</name>
<accession>A0A6I8UW32</accession>
<sequence length="179" mass="19675">MAIIRKRFPMTLLLFVLLWLALDPSEAARVPSDRVVFPTERGSDAAETSPKPWDLGPVMNLNEIRNATKSNQVQPGNEFKSRVGLPVEEPVRGDIKSAMIPVSKNATAETPPVSENATLSRSEDKMIAFETDKKIDGNRTVLTMAPKGSVFIGPRITLESVRICPEGFTLSNDHCRKSA</sequence>
<dbReference type="Proteomes" id="UP000001819">
    <property type="component" value="Chromosome 3"/>
</dbReference>
<proteinExistence type="predicted"/>
<dbReference type="RefSeq" id="XP_001361802.2">
    <property type="nucleotide sequence ID" value="XM_001361765.4"/>
</dbReference>